<organism evidence="2 3">
    <name type="scientific">Marivirga lumbricoides</name>
    <dbReference type="NCBI Taxonomy" id="1046115"/>
    <lineage>
        <taxon>Bacteria</taxon>
        <taxon>Pseudomonadati</taxon>
        <taxon>Bacteroidota</taxon>
        <taxon>Cytophagia</taxon>
        <taxon>Cytophagales</taxon>
        <taxon>Marivirgaceae</taxon>
        <taxon>Marivirga</taxon>
    </lineage>
</organism>
<dbReference type="Proteomes" id="UP000636010">
    <property type="component" value="Unassembled WGS sequence"/>
</dbReference>
<proteinExistence type="predicted"/>
<protein>
    <submittedName>
        <fullName evidence="2">Uncharacterized protein</fullName>
    </submittedName>
</protein>
<accession>A0ABQ1N707</accession>
<feature type="coiled-coil region" evidence="1">
    <location>
        <begin position="73"/>
        <end position="156"/>
    </location>
</feature>
<comment type="caution">
    <text evidence="2">The sequence shown here is derived from an EMBL/GenBank/DDBJ whole genome shotgun (WGS) entry which is preliminary data.</text>
</comment>
<reference evidence="3" key="1">
    <citation type="journal article" date="2019" name="Int. J. Syst. Evol. Microbiol.">
        <title>The Global Catalogue of Microorganisms (GCM) 10K type strain sequencing project: providing services to taxonomists for standard genome sequencing and annotation.</title>
        <authorList>
            <consortium name="The Broad Institute Genomics Platform"/>
            <consortium name="The Broad Institute Genome Sequencing Center for Infectious Disease"/>
            <person name="Wu L."/>
            <person name="Ma J."/>
        </authorList>
    </citation>
    <scope>NUCLEOTIDE SEQUENCE [LARGE SCALE GENOMIC DNA]</scope>
    <source>
        <strain evidence="3">CGMCC 1.10832</strain>
    </source>
</reference>
<gene>
    <name evidence="2" type="ORF">GCM10011506_47800</name>
</gene>
<keyword evidence="3" id="KW-1185">Reference proteome</keyword>
<dbReference type="EMBL" id="BMEC01000029">
    <property type="protein sequence ID" value="GGC56537.1"/>
    <property type="molecule type" value="Genomic_DNA"/>
</dbReference>
<evidence type="ECO:0000313" key="3">
    <source>
        <dbReference type="Proteomes" id="UP000636010"/>
    </source>
</evidence>
<evidence type="ECO:0000313" key="2">
    <source>
        <dbReference type="EMBL" id="GGC56537.1"/>
    </source>
</evidence>
<name>A0ABQ1N707_9BACT</name>
<sequence length="164" mass="19365">MKAQEKTKQKLVTSEVRDNEKLKNDIEKELEHEDFLEADHEQMHKEDKIALKKVNDKKSPDEDFKKRIQQVRSEKAKEKLLKAHQNMEQARNILLKTEEKIAQAKEKLADPAYTKNFTAEELQKKEANLNKAIELLTKARENHQIYNAQIDKKVNEIQEKHPEI</sequence>
<keyword evidence="1" id="KW-0175">Coiled coil</keyword>
<evidence type="ECO:0000256" key="1">
    <source>
        <dbReference type="SAM" id="Coils"/>
    </source>
</evidence>